<organism evidence="1 2">
    <name type="scientific">Ancylostoma ceylanicum</name>
    <dbReference type="NCBI Taxonomy" id="53326"/>
    <lineage>
        <taxon>Eukaryota</taxon>
        <taxon>Metazoa</taxon>
        <taxon>Ecdysozoa</taxon>
        <taxon>Nematoda</taxon>
        <taxon>Chromadorea</taxon>
        <taxon>Rhabditida</taxon>
        <taxon>Rhabditina</taxon>
        <taxon>Rhabditomorpha</taxon>
        <taxon>Strongyloidea</taxon>
        <taxon>Ancylostomatidae</taxon>
        <taxon>Ancylostomatinae</taxon>
        <taxon>Ancylostoma</taxon>
    </lineage>
</organism>
<proteinExistence type="predicted"/>
<comment type="caution">
    <text evidence="1">The sequence shown here is derived from an EMBL/GenBank/DDBJ whole genome shotgun (WGS) entry which is preliminary data.</text>
</comment>
<dbReference type="AlphaFoldDB" id="A0A016S5Z1"/>
<gene>
    <name evidence="1" type="primary">Acey_s0290.g1518</name>
    <name evidence="1" type="ORF">Y032_0290g1518</name>
</gene>
<accession>A0A016S5Z1</accession>
<feature type="non-terminal residue" evidence="1">
    <location>
        <position position="1"/>
    </location>
</feature>
<evidence type="ECO:0000313" key="2">
    <source>
        <dbReference type="Proteomes" id="UP000024635"/>
    </source>
</evidence>
<name>A0A016S5Z1_9BILA</name>
<protein>
    <submittedName>
        <fullName evidence="1">Uncharacterized protein</fullName>
    </submittedName>
</protein>
<evidence type="ECO:0000313" key="1">
    <source>
        <dbReference type="EMBL" id="EYB85782.1"/>
    </source>
</evidence>
<keyword evidence="2" id="KW-1185">Reference proteome</keyword>
<sequence length="64" mass="6805">LNDAFRPLYMCILVVTTMQTSDLGDIATNPLRNPLARLLRGAVAGQMRCGSNATALRVRCAAAA</sequence>
<dbReference type="EMBL" id="JARK01001626">
    <property type="protein sequence ID" value="EYB85782.1"/>
    <property type="molecule type" value="Genomic_DNA"/>
</dbReference>
<dbReference type="Proteomes" id="UP000024635">
    <property type="component" value="Unassembled WGS sequence"/>
</dbReference>
<reference evidence="2" key="1">
    <citation type="journal article" date="2015" name="Nat. Genet.">
        <title>The genome and transcriptome of the zoonotic hookworm Ancylostoma ceylanicum identify infection-specific gene families.</title>
        <authorList>
            <person name="Schwarz E.M."/>
            <person name="Hu Y."/>
            <person name="Antoshechkin I."/>
            <person name="Miller M.M."/>
            <person name="Sternberg P.W."/>
            <person name="Aroian R.V."/>
        </authorList>
    </citation>
    <scope>NUCLEOTIDE SEQUENCE</scope>
    <source>
        <strain evidence="2">HY135</strain>
    </source>
</reference>